<dbReference type="PROSITE" id="PS50078">
    <property type="entry name" value="POLO_BOX"/>
    <property type="match status" value="2"/>
</dbReference>
<dbReference type="Pfam" id="PF00069">
    <property type="entry name" value="Pkinase"/>
    <property type="match status" value="1"/>
</dbReference>
<dbReference type="PANTHER" id="PTHR24345:SF0">
    <property type="entry name" value="CELL CYCLE SERINE_THREONINE-PROTEIN KINASE CDC5_MSD2"/>
    <property type="match status" value="1"/>
</dbReference>
<feature type="domain" description="POLO box" evidence="11">
    <location>
        <begin position="587"/>
        <end position="669"/>
    </location>
</feature>
<dbReference type="PROSITE" id="PS00107">
    <property type="entry name" value="PROTEIN_KINASE_ATP"/>
    <property type="match status" value="1"/>
</dbReference>
<keyword evidence="4 7" id="KW-0547">Nucleotide-binding</keyword>
<feature type="binding site" evidence="7">
    <location>
        <position position="129"/>
    </location>
    <ligand>
        <name>ATP</name>
        <dbReference type="ChEBI" id="CHEBI:30616"/>
    </ligand>
</feature>
<evidence type="ECO:0000259" key="10">
    <source>
        <dbReference type="PROSITE" id="PS50011"/>
    </source>
</evidence>
<evidence type="ECO:0000313" key="13">
    <source>
        <dbReference type="Proteomes" id="UP000242254"/>
    </source>
</evidence>
<evidence type="ECO:0000256" key="1">
    <source>
        <dbReference type="ARBA" id="ARBA00022527"/>
    </source>
</evidence>
<feature type="region of interest" description="Disordered" evidence="9">
    <location>
        <begin position="1"/>
        <end position="22"/>
    </location>
</feature>
<evidence type="ECO:0000256" key="8">
    <source>
        <dbReference type="RuleBase" id="RU361162"/>
    </source>
</evidence>
<proteinExistence type="inferred from homology"/>
<evidence type="ECO:0000256" key="4">
    <source>
        <dbReference type="ARBA" id="ARBA00022741"/>
    </source>
</evidence>
<evidence type="ECO:0000256" key="2">
    <source>
        <dbReference type="ARBA" id="ARBA00022679"/>
    </source>
</evidence>
<evidence type="ECO:0000256" key="3">
    <source>
        <dbReference type="ARBA" id="ARBA00022737"/>
    </source>
</evidence>
<dbReference type="RefSeq" id="XP_023465387.1">
    <property type="nucleotide sequence ID" value="XM_023611196.1"/>
</dbReference>
<evidence type="ECO:0000256" key="5">
    <source>
        <dbReference type="ARBA" id="ARBA00022777"/>
    </source>
</evidence>
<evidence type="ECO:0000256" key="7">
    <source>
        <dbReference type="PROSITE-ProRule" id="PRU10141"/>
    </source>
</evidence>
<dbReference type="STRING" id="1340429.A0A2G4SSC4"/>
<feature type="domain" description="POLO box" evidence="11">
    <location>
        <begin position="687"/>
        <end position="764"/>
    </location>
</feature>
<keyword evidence="3" id="KW-0677">Repeat</keyword>
<dbReference type="InterPro" id="IPR011009">
    <property type="entry name" value="Kinase-like_dom_sf"/>
</dbReference>
<reference evidence="12 13" key="1">
    <citation type="journal article" date="2016" name="Proc. Natl. Acad. Sci. U.S.A.">
        <title>Lipid metabolic changes in an early divergent fungus govern the establishment of a mutualistic symbiosis with endobacteria.</title>
        <authorList>
            <person name="Lastovetsky O.A."/>
            <person name="Gaspar M.L."/>
            <person name="Mondo S.J."/>
            <person name="LaButti K.M."/>
            <person name="Sandor L."/>
            <person name="Grigoriev I.V."/>
            <person name="Henry S.A."/>
            <person name="Pawlowska T.E."/>
        </authorList>
    </citation>
    <scope>NUCLEOTIDE SEQUENCE [LARGE SCALE GENOMIC DNA]</scope>
    <source>
        <strain evidence="12 13">ATCC 52813</strain>
    </source>
</reference>
<evidence type="ECO:0000259" key="11">
    <source>
        <dbReference type="PROSITE" id="PS50078"/>
    </source>
</evidence>
<dbReference type="PANTHER" id="PTHR24345">
    <property type="entry name" value="SERINE/THREONINE-PROTEIN KINASE PLK"/>
    <property type="match status" value="1"/>
</dbReference>
<dbReference type="EMBL" id="KZ303851">
    <property type="protein sequence ID" value="PHZ11679.1"/>
    <property type="molecule type" value="Genomic_DNA"/>
</dbReference>
<gene>
    <name evidence="12" type="ORF">RHIMIDRAFT_255923</name>
</gene>
<dbReference type="GeneID" id="35442186"/>
<dbReference type="SUPFAM" id="SSF82615">
    <property type="entry name" value="Polo-box domain"/>
    <property type="match status" value="2"/>
</dbReference>
<dbReference type="InterPro" id="IPR017441">
    <property type="entry name" value="Protein_kinase_ATP_BS"/>
</dbReference>
<dbReference type="AlphaFoldDB" id="A0A2G4SSC4"/>
<keyword evidence="2 8" id="KW-0808">Transferase</keyword>
<keyword evidence="1 8" id="KW-0723">Serine/threonine-protein kinase</keyword>
<sequence length="790" mass="91074">MNKENRRIYSHHRSSQGQGKLEPLRVNLPVQRQIISTEEQPQQRKALQPAVTNTDRASIRVQHRPDPTKSKKRVASELVDERSVPSIIHDVKRNLKYQKHECIGLGGFAKVFRVTNEHGKEYAAKVIAKASLSDKKRKEKLLAEINIHRSLLHEYIVQYHSCFEDKSYVYIITEYCQNETLNAMLVRRRKLTEDEVRYTMGQILSAVRYISDNRIVHRDIKLGNVFLDKNMNCKLGDFGLSARLVNEFDRRKTTCGTPHYIAPEILFDSTGHNHRADMWSAGVLMYTLLFGKHPFHHDERRKLYQIVKQNKDSNTFSFPAEDFHVSADAKNLISSLLVNNPDLRLTVTQALKHPFFLSHKIPENLPRDALFKQPSHKSLYPSEYNNTSSQSKVADSIRHAANENESYVDQSIQPPLELLEEVVLDHRTHFPIKQTLSHTSRMVIPKPNIPSASLKRKYSNMDKAVSSSAAKRINTLNSNTNGTNSVAVIARQDIPIHDATAHMDTTKDSSTKRANAPATTTKNITEPAIEQISKQSKAQTGRKPIIEEMAEKLKIMIERKEIRPVPNNNEIENYKEGKLEWNRGNVFIKSWLDGSKRYGFCYCLSDDTLGALYNDGSTLTTHDEKHYYYLYQQQHSTGYIESTYTHDQFPANLEKKRHILQQFKYYNVTNLDVDYGTPKASYPTGTHVLKYAVDKNAISFKLNNGVVQFNFFNHNKLILYDGGRKLVFIDENKSLSHHHTIDALYSDNQSLIECIKSGYQIIKAQNEIRLEVLRNERWKRYKKLNTVPLR</sequence>
<dbReference type="GO" id="GO:0007052">
    <property type="term" value="P:mitotic spindle organization"/>
    <property type="evidence" value="ECO:0007669"/>
    <property type="project" value="TreeGrafter"/>
</dbReference>
<protein>
    <recommendedName>
        <fullName evidence="8">Serine/threonine-protein kinase</fullName>
        <ecNumber evidence="8">2.7.11.21</ecNumber>
    </recommendedName>
</protein>
<keyword evidence="5 8" id="KW-0418">Kinase</keyword>
<dbReference type="GO" id="GO:0004674">
    <property type="term" value="F:protein serine/threonine kinase activity"/>
    <property type="evidence" value="ECO:0007669"/>
    <property type="project" value="UniProtKB-KW"/>
</dbReference>
<dbReference type="SMART" id="SM00220">
    <property type="entry name" value="S_TKc"/>
    <property type="match status" value="1"/>
</dbReference>
<dbReference type="EC" id="2.7.11.21" evidence="8"/>
<comment type="catalytic activity">
    <reaction evidence="8">
        <text>L-threonyl-[protein] + ATP = O-phospho-L-threonyl-[protein] + ADP + H(+)</text>
        <dbReference type="Rhea" id="RHEA:46608"/>
        <dbReference type="Rhea" id="RHEA-COMP:11060"/>
        <dbReference type="Rhea" id="RHEA-COMP:11605"/>
        <dbReference type="ChEBI" id="CHEBI:15378"/>
        <dbReference type="ChEBI" id="CHEBI:30013"/>
        <dbReference type="ChEBI" id="CHEBI:30616"/>
        <dbReference type="ChEBI" id="CHEBI:61977"/>
        <dbReference type="ChEBI" id="CHEBI:456216"/>
        <dbReference type="EC" id="2.7.11.21"/>
    </reaction>
</comment>
<dbReference type="Gene3D" id="1.10.510.10">
    <property type="entry name" value="Transferase(Phosphotransferase) domain 1"/>
    <property type="match status" value="1"/>
</dbReference>
<dbReference type="InterPro" id="IPR033701">
    <property type="entry name" value="POLO_box_1"/>
</dbReference>
<organism evidence="12 13">
    <name type="scientific">Rhizopus microsporus ATCC 52813</name>
    <dbReference type="NCBI Taxonomy" id="1340429"/>
    <lineage>
        <taxon>Eukaryota</taxon>
        <taxon>Fungi</taxon>
        <taxon>Fungi incertae sedis</taxon>
        <taxon>Mucoromycota</taxon>
        <taxon>Mucoromycotina</taxon>
        <taxon>Mucoromycetes</taxon>
        <taxon>Mucorales</taxon>
        <taxon>Mucorineae</taxon>
        <taxon>Rhizopodaceae</taxon>
        <taxon>Rhizopus</taxon>
    </lineage>
</organism>
<dbReference type="CDD" id="cd13117">
    <property type="entry name" value="POLO_box_2"/>
    <property type="match status" value="1"/>
</dbReference>
<dbReference type="InterPro" id="IPR000959">
    <property type="entry name" value="POLO_box_dom"/>
</dbReference>
<dbReference type="Gene3D" id="3.30.1120.30">
    <property type="entry name" value="POLO box domain"/>
    <property type="match status" value="2"/>
</dbReference>
<evidence type="ECO:0000313" key="12">
    <source>
        <dbReference type="EMBL" id="PHZ11679.1"/>
    </source>
</evidence>
<dbReference type="GO" id="GO:0005737">
    <property type="term" value="C:cytoplasm"/>
    <property type="evidence" value="ECO:0007669"/>
    <property type="project" value="TreeGrafter"/>
</dbReference>
<dbReference type="InterPro" id="IPR008271">
    <property type="entry name" value="Ser/Thr_kinase_AS"/>
</dbReference>
<accession>A0A2G4SSC4</accession>
<dbReference type="GO" id="GO:0005634">
    <property type="term" value="C:nucleus"/>
    <property type="evidence" value="ECO:0007669"/>
    <property type="project" value="TreeGrafter"/>
</dbReference>
<dbReference type="GO" id="GO:0000776">
    <property type="term" value="C:kinetochore"/>
    <property type="evidence" value="ECO:0007669"/>
    <property type="project" value="TreeGrafter"/>
</dbReference>
<dbReference type="Proteomes" id="UP000242254">
    <property type="component" value="Unassembled WGS sequence"/>
</dbReference>
<dbReference type="InterPro" id="IPR036947">
    <property type="entry name" value="POLO_box_dom_sf"/>
</dbReference>
<dbReference type="FunFam" id="1.10.510.10:FF:000571">
    <property type="entry name" value="Maternal embryonic leucine zipper kinase"/>
    <property type="match status" value="1"/>
</dbReference>
<dbReference type="GO" id="GO:0005524">
    <property type="term" value="F:ATP binding"/>
    <property type="evidence" value="ECO:0007669"/>
    <property type="project" value="UniProtKB-UniRule"/>
</dbReference>
<dbReference type="InterPro" id="IPR000719">
    <property type="entry name" value="Prot_kinase_dom"/>
</dbReference>
<dbReference type="CDD" id="cd13118">
    <property type="entry name" value="POLO_box_1"/>
    <property type="match status" value="1"/>
</dbReference>
<dbReference type="Pfam" id="PF00659">
    <property type="entry name" value="POLO_box"/>
    <property type="match status" value="2"/>
</dbReference>
<evidence type="ECO:0000256" key="9">
    <source>
        <dbReference type="SAM" id="MobiDB-lite"/>
    </source>
</evidence>
<dbReference type="InterPro" id="IPR033695">
    <property type="entry name" value="POLO_box_2"/>
</dbReference>
<comment type="similarity">
    <text evidence="8">Belongs to the protein kinase superfamily. Ser/Thr protein kinase family. CDC5/Polo subfamily.</text>
</comment>
<evidence type="ECO:0000256" key="6">
    <source>
        <dbReference type="ARBA" id="ARBA00022840"/>
    </source>
</evidence>
<keyword evidence="13" id="KW-1185">Reference proteome</keyword>
<dbReference type="PROSITE" id="PS00108">
    <property type="entry name" value="PROTEIN_KINASE_ST"/>
    <property type="match status" value="1"/>
</dbReference>
<keyword evidence="6 7" id="KW-0067">ATP-binding</keyword>
<dbReference type="SUPFAM" id="SSF56112">
    <property type="entry name" value="Protein kinase-like (PK-like)"/>
    <property type="match status" value="1"/>
</dbReference>
<dbReference type="PROSITE" id="PS50011">
    <property type="entry name" value="PROTEIN_KINASE_DOM"/>
    <property type="match status" value="1"/>
</dbReference>
<dbReference type="GO" id="GO:0000922">
    <property type="term" value="C:spindle pole"/>
    <property type="evidence" value="ECO:0007669"/>
    <property type="project" value="TreeGrafter"/>
</dbReference>
<feature type="domain" description="Protein kinase" evidence="10">
    <location>
        <begin position="97"/>
        <end position="356"/>
    </location>
</feature>
<name>A0A2G4SSC4_RHIZD</name>